<organism evidence="1 2">
    <name type="scientific">Panagrolaimus sp. PS1159</name>
    <dbReference type="NCBI Taxonomy" id="55785"/>
    <lineage>
        <taxon>Eukaryota</taxon>
        <taxon>Metazoa</taxon>
        <taxon>Ecdysozoa</taxon>
        <taxon>Nematoda</taxon>
        <taxon>Chromadorea</taxon>
        <taxon>Rhabditida</taxon>
        <taxon>Tylenchina</taxon>
        <taxon>Panagrolaimomorpha</taxon>
        <taxon>Panagrolaimoidea</taxon>
        <taxon>Panagrolaimidae</taxon>
        <taxon>Panagrolaimus</taxon>
    </lineage>
</organism>
<accession>A0AC35GB05</accession>
<proteinExistence type="predicted"/>
<reference evidence="2" key="1">
    <citation type="submission" date="2022-11" db="UniProtKB">
        <authorList>
            <consortium name="WormBaseParasite"/>
        </authorList>
    </citation>
    <scope>IDENTIFICATION</scope>
</reference>
<protein>
    <submittedName>
        <fullName evidence="2">GNAT family N-acetyltransferase</fullName>
    </submittedName>
</protein>
<dbReference type="Proteomes" id="UP000887580">
    <property type="component" value="Unplaced"/>
</dbReference>
<evidence type="ECO:0000313" key="1">
    <source>
        <dbReference type="Proteomes" id="UP000887580"/>
    </source>
</evidence>
<dbReference type="WBParaSite" id="PS1159_v2.g2871.t1">
    <property type="protein sequence ID" value="PS1159_v2.g2871.t1"/>
    <property type="gene ID" value="PS1159_v2.g2871"/>
</dbReference>
<name>A0AC35GB05_9BILA</name>
<evidence type="ECO:0000313" key="2">
    <source>
        <dbReference type="WBParaSite" id="PS1159_v2.g2871.t1"/>
    </source>
</evidence>
<sequence>MLLKECLSEADFDEALNYCRRFPAFIGGWNNFLFQKTNRFPEANCRNFWMEAENGNRIYFCGRTYTFPKVTPNLSIYCDERLNIDRKTFYSGLDEIRSKFSEFYNFGDGVVVTYEPIVSEYCAWYNNRFPDHPKLGEYPCITYFMSDAQKVQLAKDYQNGIPLPEGYIFDIVDIENDSEIITKTWRHAGPGDLEHTKAKLKHFPSSLVREKSTKQPIAFEMIDMSGLCNHLFTLPEHRQKGIGSAVEKDLCLKLIRENMTPYKTVELFNEDVIASSDRSKYWTRWELNGKPVHIIYKDVPNRSFLIFCSKLTSKFDKIELWNIFDEISKLIPHIFKLDGVAAIAYGFISEAYKEWYFNRFPLMDLKDFPCCYYFMTKKQQQMLIEDFKDGIKLPDDYFFDDADIEKDAEVILNTWRHAAPGDLETTKTKIRGLPSSLVREKATNKAIAFELVDSSGFMNHLFTFPEHRNKGIGAAVEIDLCIKLIK</sequence>